<evidence type="ECO:0000256" key="6">
    <source>
        <dbReference type="SAM" id="Phobius"/>
    </source>
</evidence>
<keyword evidence="2" id="KW-1003">Cell membrane</keyword>
<evidence type="ECO:0000313" key="9">
    <source>
        <dbReference type="Proteomes" id="UP001500804"/>
    </source>
</evidence>
<gene>
    <name evidence="8" type="ORF">GCM10023320_49430</name>
</gene>
<comment type="subcellular location">
    <subcellularLocation>
        <location evidence="1">Cell membrane</location>
        <topology evidence="1">Multi-pass membrane protein</topology>
    </subcellularLocation>
</comment>
<keyword evidence="3 6" id="KW-0812">Transmembrane</keyword>
<keyword evidence="5 6" id="KW-0472">Membrane</keyword>
<reference evidence="9" key="1">
    <citation type="journal article" date="2019" name="Int. J. Syst. Evol. Microbiol.">
        <title>The Global Catalogue of Microorganisms (GCM) 10K type strain sequencing project: providing services to taxonomists for standard genome sequencing and annotation.</title>
        <authorList>
            <consortium name="The Broad Institute Genomics Platform"/>
            <consortium name="The Broad Institute Genome Sequencing Center for Infectious Disease"/>
            <person name="Wu L."/>
            <person name="Ma J."/>
        </authorList>
    </citation>
    <scope>NUCLEOTIDE SEQUENCE [LARGE SCALE GENOMIC DNA]</scope>
    <source>
        <strain evidence="9">JCM 18302</strain>
    </source>
</reference>
<dbReference type="PANTHER" id="PTHR43124">
    <property type="entry name" value="PURINE EFFLUX PUMP PBUE"/>
    <property type="match status" value="1"/>
</dbReference>
<feature type="domain" description="Major facilitator superfamily (MFS) profile" evidence="7">
    <location>
        <begin position="8"/>
        <end position="139"/>
    </location>
</feature>
<dbReference type="SUPFAM" id="SSF103473">
    <property type="entry name" value="MFS general substrate transporter"/>
    <property type="match status" value="1"/>
</dbReference>
<sequence>MSRTMPAWLVVLFAALLATGTDELVIAGVLPSVAADLNVSVGVAGQLVTAFAVAYARGTPLLAVLTDGFSRRGVLIVGLIVFASANAGAALASGYLVLLAARVVTALAAGVVTSAAFATAASGAPRGGRDAICLWSPPG</sequence>
<feature type="transmembrane region" description="Helical" evidence="6">
    <location>
        <begin position="73"/>
        <end position="97"/>
    </location>
</feature>
<dbReference type="InterPro" id="IPR050189">
    <property type="entry name" value="MFS_Efflux_Transporters"/>
</dbReference>
<feature type="transmembrane region" description="Helical" evidence="6">
    <location>
        <begin position="103"/>
        <end position="121"/>
    </location>
</feature>
<comment type="caution">
    <text evidence="8">The sequence shown here is derived from an EMBL/GenBank/DDBJ whole genome shotgun (WGS) entry which is preliminary data.</text>
</comment>
<protein>
    <recommendedName>
        <fullName evidence="7">Major facilitator superfamily (MFS) profile domain-containing protein</fullName>
    </recommendedName>
</protein>
<evidence type="ECO:0000259" key="7">
    <source>
        <dbReference type="PROSITE" id="PS50850"/>
    </source>
</evidence>
<evidence type="ECO:0000256" key="4">
    <source>
        <dbReference type="ARBA" id="ARBA00022989"/>
    </source>
</evidence>
<dbReference type="PANTHER" id="PTHR43124:SF10">
    <property type="entry name" value="PURINE EFFLUX PUMP PBUE"/>
    <property type="match status" value="1"/>
</dbReference>
<keyword evidence="4 6" id="KW-1133">Transmembrane helix</keyword>
<evidence type="ECO:0000256" key="5">
    <source>
        <dbReference type="ARBA" id="ARBA00023136"/>
    </source>
</evidence>
<keyword evidence="9" id="KW-1185">Reference proteome</keyword>
<dbReference type="Pfam" id="PF07690">
    <property type="entry name" value="MFS_1"/>
    <property type="match status" value="1"/>
</dbReference>
<dbReference type="InterPro" id="IPR011701">
    <property type="entry name" value="MFS"/>
</dbReference>
<dbReference type="InterPro" id="IPR036259">
    <property type="entry name" value="MFS_trans_sf"/>
</dbReference>
<dbReference type="PROSITE" id="PS50850">
    <property type="entry name" value="MFS"/>
    <property type="match status" value="1"/>
</dbReference>
<evidence type="ECO:0000256" key="1">
    <source>
        <dbReference type="ARBA" id="ARBA00004651"/>
    </source>
</evidence>
<name>A0ABP9NPY1_9PSEU</name>
<dbReference type="Gene3D" id="1.20.1250.20">
    <property type="entry name" value="MFS general substrate transporter like domains"/>
    <property type="match status" value="1"/>
</dbReference>
<evidence type="ECO:0000313" key="8">
    <source>
        <dbReference type="EMBL" id="GAA5129239.1"/>
    </source>
</evidence>
<evidence type="ECO:0000256" key="2">
    <source>
        <dbReference type="ARBA" id="ARBA00022475"/>
    </source>
</evidence>
<proteinExistence type="predicted"/>
<feature type="transmembrane region" description="Helical" evidence="6">
    <location>
        <begin position="43"/>
        <end position="66"/>
    </location>
</feature>
<dbReference type="Proteomes" id="UP001500804">
    <property type="component" value="Unassembled WGS sequence"/>
</dbReference>
<evidence type="ECO:0000256" key="3">
    <source>
        <dbReference type="ARBA" id="ARBA00022692"/>
    </source>
</evidence>
<dbReference type="EMBL" id="BAABJO010000020">
    <property type="protein sequence ID" value="GAA5129239.1"/>
    <property type="molecule type" value="Genomic_DNA"/>
</dbReference>
<accession>A0ABP9NPY1</accession>
<dbReference type="InterPro" id="IPR020846">
    <property type="entry name" value="MFS_dom"/>
</dbReference>
<organism evidence="8 9">
    <name type="scientific">Pseudonocardia adelaidensis</name>
    <dbReference type="NCBI Taxonomy" id="648754"/>
    <lineage>
        <taxon>Bacteria</taxon>
        <taxon>Bacillati</taxon>
        <taxon>Actinomycetota</taxon>
        <taxon>Actinomycetes</taxon>
        <taxon>Pseudonocardiales</taxon>
        <taxon>Pseudonocardiaceae</taxon>
        <taxon>Pseudonocardia</taxon>
    </lineage>
</organism>